<keyword evidence="4" id="KW-1185">Reference proteome</keyword>
<feature type="transmembrane region" description="Helical" evidence="1">
    <location>
        <begin position="86"/>
        <end position="104"/>
    </location>
</feature>
<dbReference type="EMBL" id="RAPY01000002">
    <property type="protein sequence ID" value="RKE52493.1"/>
    <property type="molecule type" value="Genomic_DNA"/>
</dbReference>
<protein>
    <submittedName>
        <fullName evidence="3">Putative membrane protein</fullName>
    </submittedName>
</protein>
<feature type="domain" description="DUF2231" evidence="2">
    <location>
        <begin position="11"/>
        <end position="145"/>
    </location>
</feature>
<accession>A0A420B740</accession>
<feature type="transmembrane region" description="Helical" evidence="1">
    <location>
        <begin position="43"/>
        <end position="66"/>
    </location>
</feature>
<dbReference type="Proteomes" id="UP000286246">
    <property type="component" value="Unassembled WGS sequence"/>
</dbReference>
<dbReference type="RefSeq" id="WP_120259528.1">
    <property type="nucleotide sequence ID" value="NZ_RAPY01000002.1"/>
</dbReference>
<evidence type="ECO:0000256" key="1">
    <source>
        <dbReference type="SAM" id="Phobius"/>
    </source>
</evidence>
<gene>
    <name evidence="3" type="ORF">DFQ12_2733</name>
</gene>
<proteinExistence type="predicted"/>
<keyword evidence="1" id="KW-0472">Membrane</keyword>
<keyword evidence="1" id="KW-1133">Transmembrane helix</keyword>
<dbReference type="AlphaFoldDB" id="A0A420B740"/>
<evidence type="ECO:0000313" key="4">
    <source>
        <dbReference type="Proteomes" id="UP000286246"/>
    </source>
</evidence>
<comment type="caution">
    <text evidence="3">The sequence shown here is derived from an EMBL/GenBank/DDBJ whole genome shotgun (WGS) entry which is preliminary data.</text>
</comment>
<sequence>MEKLFEGFPSLHPLVVHFPIVLLLLALLSQVVAVSYSRYRRELNIVTFVLLLLGTIGAFAAIQTASHISGDADEEAFAVFDTHQRYAWISFWLAGISTVVRFVALRWRKVIWTNYLIVILLISLSVTLFITGHHGARLVYQYGVGPKSNGVLIK</sequence>
<feature type="transmembrane region" description="Helical" evidence="1">
    <location>
        <begin position="14"/>
        <end position="36"/>
    </location>
</feature>
<evidence type="ECO:0000313" key="3">
    <source>
        <dbReference type="EMBL" id="RKE52493.1"/>
    </source>
</evidence>
<feature type="transmembrane region" description="Helical" evidence="1">
    <location>
        <begin position="111"/>
        <end position="130"/>
    </location>
</feature>
<organism evidence="3 4">
    <name type="scientific">Sphingobacterium detergens</name>
    <dbReference type="NCBI Taxonomy" id="1145106"/>
    <lineage>
        <taxon>Bacteria</taxon>
        <taxon>Pseudomonadati</taxon>
        <taxon>Bacteroidota</taxon>
        <taxon>Sphingobacteriia</taxon>
        <taxon>Sphingobacteriales</taxon>
        <taxon>Sphingobacteriaceae</taxon>
        <taxon>Sphingobacterium</taxon>
    </lineage>
</organism>
<dbReference type="Pfam" id="PF09990">
    <property type="entry name" value="DUF2231"/>
    <property type="match status" value="1"/>
</dbReference>
<keyword evidence="1" id="KW-0812">Transmembrane</keyword>
<evidence type="ECO:0000259" key="2">
    <source>
        <dbReference type="Pfam" id="PF09990"/>
    </source>
</evidence>
<reference evidence="3 4" key="1">
    <citation type="submission" date="2018-09" db="EMBL/GenBank/DDBJ databases">
        <title>Genomic Encyclopedia of Type Strains, Phase III (KMG-III): the genomes of soil and plant-associated and newly described type strains.</title>
        <authorList>
            <person name="Whitman W."/>
        </authorList>
    </citation>
    <scope>NUCLEOTIDE SEQUENCE [LARGE SCALE GENOMIC DNA]</scope>
    <source>
        <strain evidence="3 4">CECT 7938</strain>
    </source>
</reference>
<dbReference type="OrthoDB" id="9792840at2"/>
<dbReference type="InterPro" id="IPR019251">
    <property type="entry name" value="DUF2231_TM"/>
</dbReference>
<name>A0A420B740_SPHD1</name>